<dbReference type="InterPro" id="IPR000060">
    <property type="entry name" value="BCCT_transptr"/>
</dbReference>
<dbReference type="Pfam" id="PF02028">
    <property type="entry name" value="BCCT"/>
    <property type="match status" value="1"/>
</dbReference>
<evidence type="ECO:0000313" key="9">
    <source>
        <dbReference type="EMBL" id="MBC5849649.1"/>
    </source>
</evidence>
<evidence type="ECO:0000256" key="7">
    <source>
        <dbReference type="ARBA" id="ARBA00023136"/>
    </source>
</evidence>
<evidence type="ECO:0000256" key="2">
    <source>
        <dbReference type="ARBA" id="ARBA00005658"/>
    </source>
</evidence>
<comment type="caution">
    <text evidence="9">The sequence shown here is derived from an EMBL/GenBank/DDBJ whole genome shotgun (WGS) entry which is preliminary data.</text>
</comment>
<dbReference type="Proteomes" id="UP000615796">
    <property type="component" value="Unassembled WGS sequence"/>
</dbReference>
<keyword evidence="4" id="KW-1003">Cell membrane</keyword>
<feature type="transmembrane region" description="Helical" evidence="8">
    <location>
        <begin position="425"/>
        <end position="444"/>
    </location>
</feature>
<feature type="transmembrane region" description="Helical" evidence="8">
    <location>
        <begin position="173"/>
        <end position="194"/>
    </location>
</feature>
<keyword evidence="3" id="KW-0813">Transport</keyword>
<feature type="transmembrane region" description="Helical" evidence="8">
    <location>
        <begin position="79"/>
        <end position="103"/>
    </location>
</feature>
<protein>
    <submittedName>
        <fullName evidence="9">BCCT family transporter</fullName>
    </submittedName>
</protein>
<sequence length="485" mass="52983">MTFLPQPSHRLIFFAALIAVFFVAFPSISVAKLAQLTQWSIEQFDDQIILLSSLAVVLCVVLCLSPIGKKTLGDGQPEFSFTTWLIMLFTTGMGSGLIFWGVAEPIFHFNHLPSIDYQGDQKDLALALTYFHWGIHAWSLYALAGLMMAWLAYVQKRPMRVSASFIGHQKAGWLAIIDLIAVLAILFGIAGVLANTMALVEQGIRSVSGYQGDLTVFRIGLTVLLGVLFTASSALGLQKGIKQLSRFNVLLMLVLFAVVLVYVDTLAVIQRLLSSLVTYINILPKVSFGALGENKSWSQSWTVIYLVWWIAWTPFVGPFIARISRGRSIRQFLCCTVLIPTLASILWFSGFAGAIFDSLYLQEVITAVSDDYTKGLFVFFSHLPASNLLAIVALVLLLTFVISSADSAIYAAGMLTNDQRLTSKISWSVIVVTLAIALVTINDVDLNKQIAIAGALPFTFVLIAQACFTLLTRGSSSAQAAEPEG</sequence>
<dbReference type="GO" id="GO:0022857">
    <property type="term" value="F:transmembrane transporter activity"/>
    <property type="evidence" value="ECO:0007669"/>
    <property type="project" value="InterPro"/>
</dbReference>
<reference evidence="9" key="1">
    <citation type="submission" date="2020-08" db="EMBL/GenBank/DDBJ databases">
        <title>Genome Sequencing and Pan-Genome Analysis of Migratory bird Vibrio Strains, Inner Mongolia.</title>
        <authorList>
            <person name="Zheng L."/>
        </authorList>
    </citation>
    <scope>NUCLEOTIDE SEQUENCE</scope>
    <source>
        <strain evidence="9">M13F</strain>
    </source>
</reference>
<accession>A0A9X0UH62</accession>
<evidence type="ECO:0000256" key="6">
    <source>
        <dbReference type="ARBA" id="ARBA00022989"/>
    </source>
</evidence>
<feature type="transmembrane region" description="Helical" evidence="8">
    <location>
        <begin position="301"/>
        <end position="320"/>
    </location>
</feature>
<evidence type="ECO:0000256" key="5">
    <source>
        <dbReference type="ARBA" id="ARBA00022692"/>
    </source>
</evidence>
<evidence type="ECO:0000256" key="1">
    <source>
        <dbReference type="ARBA" id="ARBA00004651"/>
    </source>
</evidence>
<dbReference type="AlphaFoldDB" id="A0A9X0UH62"/>
<evidence type="ECO:0000256" key="3">
    <source>
        <dbReference type="ARBA" id="ARBA00022448"/>
    </source>
</evidence>
<keyword evidence="6 8" id="KW-1133">Transmembrane helix</keyword>
<feature type="transmembrane region" description="Helical" evidence="8">
    <location>
        <begin position="450"/>
        <end position="471"/>
    </location>
</feature>
<evidence type="ECO:0000256" key="8">
    <source>
        <dbReference type="SAM" id="Phobius"/>
    </source>
</evidence>
<keyword evidence="7 8" id="KW-0472">Membrane</keyword>
<name>A0A9X0UH62_VIBME</name>
<evidence type="ECO:0000313" key="10">
    <source>
        <dbReference type="Proteomes" id="UP000615796"/>
    </source>
</evidence>
<dbReference type="GO" id="GO:0005886">
    <property type="term" value="C:plasma membrane"/>
    <property type="evidence" value="ECO:0007669"/>
    <property type="project" value="UniProtKB-SubCell"/>
</dbReference>
<feature type="transmembrane region" description="Helical" evidence="8">
    <location>
        <begin position="249"/>
        <end position="269"/>
    </location>
</feature>
<feature type="transmembrane region" description="Helical" evidence="8">
    <location>
        <begin position="47"/>
        <end position="67"/>
    </location>
</feature>
<dbReference type="RefSeq" id="WP_187025106.1">
    <property type="nucleotide sequence ID" value="NZ_JACRUP010000001.1"/>
</dbReference>
<organism evidence="9 10">
    <name type="scientific">Vibrio metschnikovii</name>
    <dbReference type="NCBI Taxonomy" id="28172"/>
    <lineage>
        <taxon>Bacteria</taxon>
        <taxon>Pseudomonadati</taxon>
        <taxon>Pseudomonadota</taxon>
        <taxon>Gammaproteobacteria</taxon>
        <taxon>Vibrionales</taxon>
        <taxon>Vibrionaceae</taxon>
        <taxon>Vibrio</taxon>
    </lineage>
</organism>
<feature type="transmembrane region" description="Helical" evidence="8">
    <location>
        <begin position="388"/>
        <end position="413"/>
    </location>
</feature>
<dbReference type="PANTHER" id="PTHR30047:SF7">
    <property type="entry name" value="HIGH-AFFINITY CHOLINE TRANSPORT PROTEIN"/>
    <property type="match status" value="1"/>
</dbReference>
<feature type="transmembrane region" description="Helical" evidence="8">
    <location>
        <begin position="130"/>
        <end position="153"/>
    </location>
</feature>
<dbReference type="EMBL" id="JACRUP010000001">
    <property type="protein sequence ID" value="MBC5849649.1"/>
    <property type="molecule type" value="Genomic_DNA"/>
</dbReference>
<keyword evidence="10" id="KW-1185">Reference proteome</keyword>
<keyword evidence="5 8" id="KW-0812">Transmembrane</keyword>
<comment type="subcellular location">
    <subcellularLocation>
        <location evidence="1">Cell membrane</location>
        <topology evidence="1">Multi-pass membrane protein</topology>
    </subcellularLocation>
</comment>
<feature type="transmembrane region" description="Helical" evidence="8">
    <location>
        <begin position="332"/>
        <end position="356"/>
    </location>
</feature>
<feature type="transmembrane region" description="Helical" evidence="8">
    <location>
        <begin position="214"/>
        <end position="237"/>
    </location>
</feature>
<dbReference type="PANTHER" id="PTHR30047">
    <property type="entry name" value="HIGH-AFFINITY CHOLINE TRANSPORT PROTEIN-RELATED"/>
    <property type="match status" value="1"/>
</dbReference>
<evidence type="ECO:0000256" key="4">
    <source>
        <dbReference type="ARBA" id="ARBA00022475"/>
    </source>
</evidence>
<gene>
    <name evidence="9" type="ORF">H8Q88_01575</name>
</gene>
<proteinExistence type="inferred from homology"/>
<comment type="similarity">
    <text evidence="2">Belongs to the BCCT transporter (TC 2.A.15) family.</text>
</comment>